<sequence length="108" mass="12361">MDSPRFMRVIVMFDLPVVEVADRKAANQFRHDLIAEGFVMMQYSVYYRIVNGLDMATKYEKRLEGYLPEKGQVRSLVLTEKQFAHMKVLVGDVSPQETNISGDSLTSL</sequence>
<keyword evidence="6 9" id="KW-0378">Hydrolase</keyword>
<evidence type="ECO:0000256" key="1">
    <source>
        <dbReference type="ARBA" id="ARBA00001946"/>
    </source>
</evidence>
<comment type="cofactor">
    <cofactor evidence="1 9">
        <name>Mg(2+)</name>
        <dbReference type="ChEBI" id="CHEBI:18420"/>
    </cofactor>
</comment>
<dbReference type="SUPFAM" id="SSF143430">
    <property type="entry name" value="TTP0101/SSO1404-like"/>
    <property type="match status" value="1"/>
</dbReference>
<dbReference type="HAMAP" id="MF_01471">
    <property type="entry name" value="Cas2"/>
    <property type="match status" value="1"/>
</dbReference>
<dbReference type="AlphaFoldDB" id="A0A5P8M3W5"/>
<dbReference type="GO" id="GO:0051607">
    <property type="term" value="P:defense response to virus"/>
    <property type="evidence" value="ECO:0007669"/>
    <property type="project" value="UniProtKB-UniRule"/>
</dbReference>
<evidence type="ECO:0000256" key="8">
    <source>
        <dbReference type="ARBA" id="ARBA00023118"/>
    </source>
</evidence>
<keyword evidence="3 9" id="KW-0540">Nuclease</keyword>
<evidence type="ECO:0000313" key="10">
    <source>
        <dbReference type="EMBL" id="QFR23159.1"/>
    </source>
</evidence>
<dbReference type="NCBIfam" id="TIGR01573">
    <property type="entry name" value="cas2"/>
    <property type="match status" value="1"/>
</dbReference>
<gene>
    <name evidence="9 10" type="primary">cas2</name>
    <name evidence="10" type="ORF">D1010_06945</name>
</gene>
<protein>
    <recommendedName>
        <fullName evidence="9">CRISPR-associated endoribonuclease Cas2</fullName>
        <ecNumber evidence="9">3.1.-.-</ecNumber>
    </recommendedName>
</protein>
<evidence type="ECO:0000256" key="5">
    <source>
        <dbReference type="ARBA" id="ARBA00022759"/>
    </source>
</evidence>
<organism evidence="10 11">
    <name type="scientific">Schleiferilactobacillus harbinensis</name>
    <dbReference type="NCBI Taxonomy" id="304207"/>
    <lineage>
        <taxon>Bacteria</taxon>
        <taxon>Bacillati</taxon>
        <taxon>Bacillota</taxon>
        <taxon>Bacilli</taxon>
        <taxon>Lactobacillales</taxon>
        <taxon>Lactobacillaceae</taxon>
        <taxon>Schleiferilactobacillus</taxon>
    </lineage>
</organism>
<dbReference type="GO" id="GO:0046872">
    <property type="term" value="F:metal ion binding"/>
    <property type="evidence" value="ECO:0007669"/>
    <property type="project" value="UniProtKB-UniRule"/>
</dbReference>
<proteinExistence type="inferred from homology"/>
<feature type="binding site" evidence="9">
    <location>
        <position position="14"/>
    </location>
    <ligand>
        <name>Mg(2+)</name>
        <dbReference type="ChEBI" id="CHEBI:18420"/>
        <note>catalytic</note>
    </ligand>
</feature>
<keyword evidence="4 9" id="KW-0479">Metal-binding</keyword>
<comment type="function">
    <text evidence="9">CRISPR (clustered regularly interspaced short palindromic repeat), is an adaptive immune system that provides protection against mobile genetic elements (viruses, transposable elements and conjugative plasmids). CRISPR clusters contain sequences complementary to antecedent mobile elements and target invading nucleic acids. CRISPR clusters are transcribed and processed into CRISPR RNA (crRNA). Functions as a ssRNA-specific endoribonuclease. Involved in the integration of spacer DNA into the CRISPR cassette.</text>
</comment>
<comment type="similarity">
    <text evidence="2 9">Belongs to the CRISPR-associated endoribonuclease Cas2 protein family.</text>
</comment>
<dbReference type="GO" id="GO:0016787">
    <property type="term" value="F:hydrolase activity"/>
    <property type="evidence" value="ECO:0007669"/>
    <property type="project" value="UniProtKB-KW"/>
</dbReference>
<dbReference type="EMBL" id="CP045143">
    <property type="protein sequence ID" value="QFR23159.1"/>
    <property type="molecule type" value="Genomic_DNA"/>
</dbReference>
<dbReference type="KEGG" id="lhb:D1010_06945"/>
<dbReference type="Pfam" id="PF09827">
    <property type="entry name" value="CRISPR_Cas2"/>
    <property type="match status" value="1"/>
</dbReference>
<dbReference type="GO" id="GO:0043571">
    <property type="term" value="P:maintenance of CRISPR repeat elements"/>
    <property type="evidence" value="ECO:0007669"/>
    <property type="project" value="UniProtKB-UniRule"/>
</dbReference>
<evidence type="ECO:0000256" key="3">
    <source>
        <dbReference type="ARBA" id="ARBA00022722"/>
    </source>
</evidence>
<evidence type="ECO:0000256" key="9">
    <source>
        <dbReference type="HAMAP-Rule" id="MF_01471"/>
    </source>
</evidence>
<dbReference type="InterPro" id="IPR019199">
    <property type="entry name" value="Virulence_VapD/CRISPR_Cas2"/>
</dbReference>
<dbReference type="Proteomes" id="UP000326779">
    <property type="component" value="Chromosome"/>
</dbReference>
<evidence type="ECO:0000256" key="7">
    <source>
        <dbReference type="ARBA" id="ARBA00022842"/>
    </source>
</evidence>
<keyword evidence="8 9" id="KW-0051">Antiviral defense</keyword>
<evidence type="ECO:0000256" key="6">
    <source>
        <dbReference type="ARBA" id="ARBA00022801"/>
    </source>
</evidence>
<name>A0A5P8M3W5_9LACO</name>
<keyword evidence="5 9" id="KW-0255">Endonuclease</keyword>
<accession>A0A5P8M3W5</accession>
<evidence type="ECO:0000313" key="11">
    <source>
        <dbReference type="Proteomes" id="UP000326779"/>
    </source>
</evidence>
<dbReference type="GO" id="GO:0004521">
    <property type="term" value="F:RNA endonuclease activity"/>
    <property type="evidence" value="ECO:0007669"/>
    <property type="project" value="InterPro"/>
</dbReference>
<reference evidence="10 11" key="1">
    <citation type="submission" date="2019-10" db="EMBL/GenBank/DDBJ databases">
        <title>The completed genome of Lactobacillus harbinensis M1.</title>
        <authorList>
            <person name="Zheng Y."/>
        </authorList>
    </citation>
    <scope>NUCLEOTIDE SEQUENCE [LARGE SCALE GENOMIC DNA]</scope>
    <source>
        <strain evidence="10 11">M1</strain>
    </source>
</reference>
<evidence type="ECO:0000256" key="2">
    <source>
        <dbReference type="ARBA" id="ARBA00009959"/>
    </source>
</evidence>
<evidence type="ECO:0000256" key="4">
    <source>
        <dbReference type="ARBA" id="ARBA00022723"/>
    </source>
</evidence>
<dbReference type="EC" id="3.1.-.-" evidence="9"/>
<comment type="subunit">
    <text evidence="9">Homodimer, forms a heterotetramer with a Cas1 homodimer.</text>
</comment>
<dbReference type="InterPro" id="IPR021127">
    <property type="entry name" value="CRISPR_associated_Cas2"/>
</dbReference>
<keyword evidence="7 9" id="KW-0460">Magnesium</keyword>